<evidence type="ECO:0000259" key="4">
    <source>
        <dbReference type="Pfam" id="PF04500"/>
    </source>
</evidence>
<keyword evidence="2" id="KW-0863">Zinc-finger</keyword>
<gene>
    <name evidence="5" type="ORF">KR093_001658</name>
</gene>
<evidence type="ECO:0000256" key="1">
    <source>
        <dbReference type="ARBA" id="ARBA00022723"/>
    </source>
</evidence>
<protein>
    <recommendedName>
        <fullName evidence="4">FLYWCH-type domain-containing protein</fullName>
    </recommendedName>
</protein>
<organism evidence="5 6">
    <name type="scientific">Drosophila rubida</name>
    <dbReference type="NCBI Taxonomy" id="30044"/>
    <lineage>
        <taxon>Eukaryota</taxon>
        <taxon>Metazoa</taxon>
        <taxon>Ecdysozoa</taxon>
        <taxon>Arthropoda</taxon>
        <taxon>Hexapoda</taxon>
        <taxon>Insecta</taxon>
        <taxon>Pterygota</taxon>
        <taxon>Neoptera</taxon>
        <taxon>Endopterygota</taxon>
        <taxon>Diptera</taxon>
        <taxon>Brachycera</taxon>
        <taxon>Muscomorpha</taxon>
        <taxon>Ephydroidea</taxon>
        <taxon>Drosophilidae</taxon>
        <taxon>Drosophila</taxon>
    </lineage>
</organism>
<sequence length="118" mass="13671">MCISFPALTELNPYNLGDYGNESFLPRSRGSGPQKIRVGLSLKQKCARTLDDWDRVRYERTWKGDVLIYENHRFSRRGTYGDTVFWSCNNRRPHCAAYMITNQKKPTYVAISGVHNHA</sequence>
<evidence type="ECO:0000256" key="2">
    <source>
        <dbReference type="ARBA" id="ARBA00022771"/>
    </source>
</evidence>
<dbReference type="EMBL" id="JAJJHW010003409">
    <property type="protein sequence ID" value="KAH8358662.1"/>
    <property type="molecule type" value="Genomic_DNA"/>
</dbReference>
<evidence type="ECO:0000313" key="5">
    <source>
        <dbReference type="EMBL" id="KAH8358662.1"/>
    </source>
</evidence>
<keyword evidence="3" id="KW-0862">Zinc</keyword>
<evidence type="ECO:0000256" key="3">
    <source>
        <dbReference type="ARBA" id="ARBA00022833"/>
    </source>
</evidence>
<accession>A0AAD4PH65</accession>
<keyword evidence="1" id="KW-0479">Metal-binding</keyword>
<dbReference type="Proteomes" id="UP001200034">
    <property type="component" value="Unassembled WGS sequence"/>
</dbReference>
<dbReference type="Gene3D" id="2.20.25.240">
    <property type="match status" value="1"/>
</dbReference>
<keyword evidence="6" id="KW-1185">Reference proteome</keyword>
<comment type="caution">
    <text evidence="5">The sequence shown here is derived from an EMBL/GenBank/DDBJ whole genome shotgun (WGS) entry which is preliminary data.</text>
</comment>
<evidence type="ECO:0000313" key="6">
    <source>
        <dbReference type="Proteomes" id="UP001200034"/>
    </source>
</evidence>
<dbReference type="AlphaFoldDB" id="A0AAD4PH65"/>
<dbReference type="Pfam" id="PF04500">
    <property type="entry name" value="FLYWCH"/>
    <property type="match status" value="1"/>
</dbReference>
<reference evidence="5" key="1">
    <citation type="journal article" date="2021" name="Mol. Ecol. Resour.">
        <title>Phylogenomic analyses of the genus Drosophila reveals genomic signals of climate adaptation.</title>
        <authorList>
            <person name="Li F."/>
            <person name="Rane R.V."/>
            <person name="Luria V."/>
            <person name="Xiong Z."/>
            <person name="Chen J."/>
            <person name="Li Z."/>
            <person name="Catullo R.A."/>
            <person name="Griffin P.C."/>
            <person name="Schiffer M."/>
            <person name="Pearce S."/>
            <person name="Lee S.F."/>
            <person name="McElroy K."/>
            <person name="Stocker A."/>
            <person name="Shirriffs J."/>
            <person name="Cockerell F."/>
            <person name="Coppin C."/>
            <person name="Sgro C.M."/>
            <person name="Karger A."/>
            <person name="Cain J.W."/>
            <person name="Weber J.A."/>
            <person name="Santpere G."/>
            <person name="Kirschner M.W."/>
            <person name="Hoffmann A.A."/>
            <person name="Oakeshott J.G."/>
            <person name="Zhang G."/>
        </authorList>
    </citation>
    <scope>NUCLEOTIDE SEQUENCE</scope>
    <source>
        <strain evidence="5">BGI-SZ-2011g</strain>
    </source>
</reference>
<proteinExistence type="predicted"/>
<name>A0AAD4PH65_9MUSC</name>
<dbReference type="InterPro" id="IPR007588">
    <property type="entry name" value="Znf_FLYWCH"/>
</dbReference>
<dbReference type="GO" id="GO:0008270">
    <property type="term" value="F:zinc ion binding"/>
    <property type="evidence" value="ECO:0007669"/>
    <property type="project" value="UniProtKB-KW"/>
</dbReference>
<feature type="domain" description="FLYWCH-type" evidence="4">
    <location>
        <begin position="59"/>
        <end position="117"/>
    </location>
</feature>